<dbReference type="Proteomes" id="UP001152798">
    <property type="component" value="Chromosome 1"/>
</dbReference>
<proteinExistence type="predicted"/>
<name>A0A9P0GXR9_NEZVI</name>
<protein>
    <submittedName>
        <fullName evidence="1">Uncharacterized protein</fullName>
    </submittedName>
</protein>
<reference evidence="1" key="1">
    <citation type="submission" date="2022-01" db="EMBL/GenBank/DDBJ databases">
        <authorList>
            <person name="King R."/>
        </authorList>
    </citation>
    <scope>NUCLEOTIDE SEQUENCE</scope>
</reference>
<sequence>MSRLHKEVESRRMLVCYDNNITASESGRMKVKEVGRPERLVLAPAGFRHPFDLPIFDEKSSFGYFLLQYFRKWKDHL</sequence>
<keyword evidence="2" id="KW-1185">Reference proteome</keyword>
<evidence type="ECO:0000313" key="1">
    <source>
        <dbReference type="EMBL" id="CAH1390028.1"/>
    </source>
</evidence>
<accession>A0A9P0GXR9</accession>
<dbReference type="EMBL" id="OV725077">
    <property type="protein sequence ID" value="CAH1390028.1"/>
    <property type="molecule type" value="Genomic_DNA"/>
</dbReference>
<gene>
    <name evidence="1" type="ORF">NEZAVI_LOCUS1298</name>
</gene>
<evidence type="ECO:0000313" key="2">
    <source>
        <dbReference type="Proteomes" id="UP001152798"/>
    </source>
</evidence>
<dbReference type="AlphaFoldDB" id="A0A9P0GXR9"/>
<organism evidence="1 2">
    <name type="scientific">Nezara viridula</name>
    <name type="common">Southern green stink bug</name>
    <name type="synonym">Cimex viridulus</name>
    <dbReference type="NCBI Taxonomy" id="85310"/>
    <lineage>
        <taxon>Eukaryota</taxon>
        <taxon>Metazoa</taxon>
        <taxon>Ecdysozoa</taxon>
        <taxon>Arthropoda</taxon>
        <taxon>Hexapoda</taxon>
        <taxon>Insecta</taxon>
        <taxon>Pterygota</taxon>
        <taxon>Neoptera</taxon>
        <taxon>Paraneoptera</taxon>
        <taxon>Hemiptera</taxon>
        <taxon>Heteroptera</taxon>
        <taxon>Panheteroptera</taxon>
        <taxon>Pentatomomorpha</taxon>
        <taxon>Pentatomoidea</taxon>
        <taxon>Pentatomidae</taxon>
        <taxon>Pentatominae</taxon>
        <taxon>Nezara</taxon>
    </lineage>
</organism>